<feature type="region of interest" description="Disordered" evidence="1">
    <location>
        <begin position="170"/>
        <end position="191"/>
    </location>
</feature>
<dbReference type="InterPro" id="IPR025641">
    <property type="entry name" value="DUF4340"/>
</dbReference>
<feature type="compositionally biased region" description="Low complexity" evidence="1">
    <location>
        <begin position="173"/>
        <end position="191"/>
    </location>
</feature>
<name>A0A1T4MRQ5_9SPIR</name>
<evidence type="ECO:0000256" key="1">
    <source>
        <dbReference type="SAM" id="MobiDB-lite"/>
    </source>
</evidence>
<dbReference type="EMBL" id="FUXC01000004">
    <property type="protein sequence ID" value="SJZ69581.1"/>
    <property type="molecule type" value="Genomic_DNA"/>
</dbReference>
<dbReference type="AlphaFoldDB" id="A0A1T4MRQ5"/>
<dbReference type="STRING" id="225004.SAMN02745152_00969"/>
<gene>
    <name evidence="3" type="ORF">SAMN02745152_00969</name>
</gene>
<dbReference type="GeneID" id="303367222"/>
<keyword evidence="4" id="KW-1185">Reference proteome</keyword>
<proteinExistence type="predicted"/>
<dbReference type="RefSeq" id="WP_078930715.1">
    <property type="nucleotide sequence ID" value="NZ_FUXC01000004.1"/>
</dbReference>
<reference evidence="3 4" key="1">
    <citation type="submission" date="2017-02" db="EMBL/GenBank/DDBJ databases">
        <authorList>
            <person name="Peterson S.W."/>
        </authorList>
    </citation>
    <scope>NUCLEOTIDE SEQUENCE [LARGE SCALE GENOMIC DNA]</scope>
    <source>
        <strain evidence="3 4">ATCC BAA-909</strain>
    </source>
</reference>
<feature type="domain" description="DUF4340" evidence="2">
    <location>
        <begin position="66"/>
        <end position="170"/>
    </location>
</feature>
<accession>A0A1T4MRQ5</accession>
<sequence length="191" mass="21363">MNLKNAKIRKIVLLTAIAFLAAIYAVQLVTGSRSPVKNFILREKPDTIIIENSSQTVKLFYEGGLWYVGEEKNSGDDQKIEALVDAIKNIKTLGTVSRSPAASELDRYGFTDSQTLTVKAEKSGKTIRTLKIGKNSETNLSSYIRLDEKPETLLADRNLRSIFEVKAEDLEQQIEQPQSEQPQAEEQTSEN</sequence>
<dbReference type="OrthoDB" id="357547at2"/>
<protein>
    <recommendedName>
        <fullName evidence="2">DUF4340 domain-containing protein</fullName>
    </recommendedName>
</protein>
<dbReference type="Proteomes" id="UP000190395">
    <property type="component" value="Unassembled WGS sequence"/>
</dbReference>
<evidence type="ECO:0000313" key="4">
    <source>
        <dbReference type="Proteomes" id="UP000190395"/>
    </source>
</evidence>
<evidence type="ECO:0000259" key="2">
    <source>
        <dbReference type="Pfam" id="PF14238"/>
    </source>
</evidence>
<dbReference type="Pfam" id="PF14238">
    <property type="entry name" value="DUF4340"/>
    <property type="match status" value="1"/>
</dbReference>
<organism evidence="3 4">
    <name type="scientific">Treponema berlinense</name>
    <dbReference type="NCBI Taxonomy" id="225004"/>
    <lineage>
        <taxon>Bacteria</taxon>
        <taxon>Pseudomonadati</taxon>
        <taxon>Spirochaetota</taxon>
        <taxon>Spirochaetia</taxon>
        <taxon>Spirochaetales</taxon>
        <taxon>Treponemataceae</taxon>
        <taxon>Treponema</taxon>
    </lineage>
</organism>
<evidence type="ECO:0000313" key="3">
    <source>
        <dbReference type="EMBL" id="SJZ69581.1"/>
    </source>
</evidence>